<dbReference type="HOGENOM" id="CLU_1180209_0_0_1"/>
<dbReference type="SUPFAM" id="SSF74924">
    <property type="entry name" value="Cap-Gly domain"/>
    <property type="match status" value="1"/>
</dbReference>
<organism evidence="3 4">
    <name type="scientific">Encephalitozoon intestinalis (strain ATCC 50506)</name>
    <name type="common">Microsporidian parasite</name>
    <name type="synonym">Septata intestinalis</name>
    <dbReference type="NCBI Taxonomy" id="876142"/>
    <lineage>
        <taxon>Eukaryota</taxon>
        <taxon>Fungi</taxon>
        <taxon>Fungi incertae sedis</taxon>
        <taxon>Microsporidia</taxon>
        <taxon>Unikaryonidae</taxon>
        <taxon>Encephalitozoon</taxon>
    </lineage>
</organism>
<evidence type="ECO:0000313" key="3">
    <source>
        <dbReference type="EMBL" id="ADM11641.1"/>
    </source>
</evidence>
<dbReference type="Gene3D" id="2.30.30.190">
    <property type="entry name" value="CAP Gly-rich-like domain"/>
    <property type="match status" value="1"/>
</dbReference>
<dbReference type="InterPro" id="IPR036859">
    <property type="entry name" value="CAP-Gly_dom_sf"/>
</dbReference>
<dbReference type="PANTHER" id="PTHR18916">
    <property type="entry name" value="DYNACTIN 1-RELATED MICROTUBULE-BINDING"/>
    <property type="match status" value="1"/>
</dbReference>
<dbReference type="EMBL" id="CP001947">
    <property type="protein sequence ID" value="ADM11641.1"/>
    <property type="molecule type" value="Genomic_DNA"/>
</dbReference>
<sequence>MSLLTVNDRLTLGDKFKGTVRYIGRIKSKDGKWIGLELDDPVGANNGSVNGVRYFHCKDRHGIFIRYEKIREGLVCEPRDIGEPRTLEHQAHVYESKIRRLEETIEGLKNTEREEIVGLRRENEEIKKTILFLQRRMGLVEPERNEKVYSELKELAEESKKHVSDMVDLVSDVCEILNRGKTMRGSSVKECERHRVVFLVSRIIDGVLDGDMEAVEHFKKEFGDIMKKHGISVG</sequence>
<dbReference type="GeneID" id="9699322"/>
<name>E0S7G2_ENCIT</name>
<keyword evidence="4" id="KW-1185">Reference proteome</keyword>
<dbReference type="AlphaFoldDB" id="E0S7G2"/>
<gene>
    <name evidence="3" type="ORF">Eint_060330</name>
</gene>
<dbReference type="Pfam" id="PF01302">
    <property type="entry name" value="CAP_GLY"/>
    <property type="match status" value="1"/>
</dbReference>
<feature type="coiled-coil region" evidence="1">
    <location>
        <begin position="91"/>
        <end position="136"/>
    </location>
</feature>
<dbReference type="InterPro" id="IPR000938">
    <property type="entry name" value="CAP-Gly_domain"/>
</dbReference>
<dbReference type="KEGG" id="ein:Eint_060330"/>
<evidence type="ECO:0000313" key="4">
    <source>
        <dbReference type="Proteomes" id="UP000002313"/>
    </source>
</evidence>
<feature type="domain" description="CAP-Gly" evidence="2">
    <location>
        <begin position="24"/>
        <end position="66"/>
    </location>
</feature>
<evidence type="ECO:0000259" key="2">
    <source>
        <dbReference type="PROSITE" id="PS50245"/>
    </source>
</evidence>
<dbReference type="RefSeq" id="XP_003073001.1">
    <property type="nucleotide sequence ID" value="XM_003072955.1"/>
</dbReference>
<protein>
    <submittedName>
        <fullName evidence="3">Dynactin complex subunit</fullName>
    </submittedName>
</protein>
<dbReference type="SMART" id="SM01052">
    <property type="entry name" value="CAP_GLY"/>
    <property type="match status" value="1"/>
</dbReference>
<reference evidence="3 4" key="1">
    <citation type="journal article" date="2010" name="Nat. Commun.">
        <title>The complete sequence of the smallest known nuclear genome from the microsporidian Encephalitozoon intestinalis.</title>
        <authorList>
            <person name="Corradi N."/>
            <person name="Pombert J.-F."/>
            <person name="Farinelli L."/>
            <person name="Didier E.S."/>
            <person name="Keeling P.J."/>
        </authorList>
    </citation>
    <scope>NUCLEOTIDE SEQUENCE [LARGE SCALE GENOMIC DNA]</scope>
    <source>
        <strain evidence="3 4">ATCC 50506</strain>
    </source>
</reference>
<dbReference type="OrthoDB" id="2130750at2759"/>
<evidence type="ECO:0000256" key="1">
    <source>
        <dbReference type="SAM" id="Coils"/>
    </source>
</evidence>
<proteinExistence type="predicted"/>
<keyword evidence="1" id="KW-0175">Coiled coil</keyword>
<reference evidence="3 4" key="2">
    <citation type="journal article" date="2012" name="Proc. Natl. Acad. Sci. U.S.A.">
        <title>Gain and loss of multiple functionally related, horizontally transferred genes in the reduced genomes of two microsporidian parasites.</title>
        <authorList>
            <person name="Pombert J.-F."/>
            <person name="Selman M."/>
            <person name="Burki F."/>
            <person name="Bardell F.T."/>
            <person name="Farinelli L."/>
            <person name="Solter L.F."/>
            <person name="Whitman D.W."/>
            <person name="Weiss L.M."/>
            <person name="Corradi N."/>
            <person name="Keeling P.J."/>
        </authorList>
    </citation>
    <scope>NUCLEOTIDE SEQUENCE [LARGE SCALE GENOMIC DNA]</scope>
    <source>
        <strain evidence="3 4">ATCC 50506</strain>
    </source>
</reference>
<dbReference type="VEuPathDB" id="MicrosporidiaDB:Eint_060330"/>
<accession>E0S7G2</accession>
<dbReference type="PROSITE" id="PS50245">
    <property type="entry name" value="CAP_GLY_2"/>
    <property type="match status" value="1"/>
</dbReference>
<dbReference type="Proteomes" id="UP000002313">
    <property type="component" value="Chromosome VI"/>
</dbReference>